<evidence type="ECO:0000256" key="1">
    <source>
        <dbReference type="SAM" id="MobiDB-lite"/>
    </source>
</evidence>
<dbReference type="EMBL" id="NBNE01012621">
    <property type="protein sequence ID" value="OWY95676.1"/>
    <property type="molecule type" value="Genomic_DNA"/>
</dbReference>
<evidence type="ECO:0000313" key="3">
    <source>
        <dbReference type="Proteomes" id="UP000198211"/>
    </source>
</evidence>
<feature type="region of interest" description="Disordered" evidence="1">
    <location>
        <begin position="1"/>
        <end position="52"/>
    </location>
</feature>
<dbReference type="AlphaFoldDB" id="A0A225USY3"/>
<organism evidence="2 3">
    <name type="scientific">Phytophthora megakarya</name>
    <dbReference type="NCBI Taxonomy" id="4795"/>
    <lineage>
        <taxon>Eukaryota</taxon>
        <taxon>Sar</taxon>
        <taxon>Stramenopiles</taxon>
        <taxon>Oomycota</taxon>
        <taxon>Peronosporomycetes</taxon>
        <taxon>Peronosporales</taxon>
        <taxon>Peronosporaceae</taxon>
        <taxon>Phytophthora</taxon>
    </lineage>
</organism>
<accession>A0A225USY3</accession>
<protein>
    <submittedName>
        <fullName evidence="2">Uncharacterized protein</fullName>
    </submittedName>
</protein>
<comment type="caution">
    <text evidence="2">The sequence shown here is derived from an EMBL/GenBank/DDBJ whole genome shotgun (WGS) entry which is preliminary data.</text>
</comment>
<name>A0A225USY3_9STRA</name>
<sequence length="123" mass="13711">MTRARARARTQQGNVSATPAAAKENVSVRGTDTKKTHTQTGPVAITPKVSVPGTDIPKSHAHFVINSKLAYSRNFWIRNKQACSALHYRTSRQRIHVGTSFRHETSPNILRWAIEVIRAARVI</sequence>
<proteinExistence type="predicted"/>
<keyword evidence="3" id="KW-1185">Reference proteome</keyword>
<dbReference type="Proteomes" id="UP000198211">
    <property type="component" value="Unassembled WGS sequence"/>
</dbReference>
<reference evidence="3" key="1">
    <citation type="submission" date="2017-03" db="EMBL/GenBank/DDBJ databases">
        <title>Phytopthora megakarya and P. palmivora, two closely related causual agents of cacao black pod achieved similar genome size and gene model numbers by different mechanisms.</title>
        <authorList>
            <person name="Ali S."/>
            <person name="Shao J."/>
            <person name="Larry D.J."/>
            <person name="Kronmiller B."/>
            <person name="Shen D."/>
            <person name="Strem M.D."/>
            <person name="Melnick R.L."/>
            <person name="Guiltinan M.J."/>
            <person name="Tyler B.M."/>
            <person name="Meinhardt L.W."/>
            <person name="Bailey B.A."/>
        </authorList>
    </citation>
    <scope>NUCLEOTIDE SEQUENCE [LARGE SCALE GENOMIC DNA]</scope>
    <source>
        <strain evidence="3">zdho120</strain>
    </source>
</reference>
<evidence type="ECO:0000313" key="2">
    <source>
        <dbReference type="EMBL" id="OWY95676.1"/>
    </source>
</evidence>
<gene>
    <name evidence="2" type="ORF">PHMEG_00034254</name>
</gene>